<dbReference type="GO" id="GO:0005737">
    <property type="term" value="C:cytoplasm"/>
    <property type="evidence" value="ECO:0007669"/>
    <property type="project" value="InterPro"/>
</dbReference>
<evidence type="ECO:0000313" key="6">
    <source>
        <dbReference type="EMBL" id="PIK46494.1"/>
    </source>
</evidence>
<dbReference type="EMBL" id="MRZV01000640">
    <property type="protein sequence ID" value="PIK46494.1"/>
    <property type="molecule type" value="Genomic_DNA"/>
</dbReference>
<keyword evidence="3" id="KW-0067">ATP-binding</keyword>
<evidence type="ECO:0000256" key="1">
    <source>
        <dbReference type="ARBA" id="ARBA00022598"/>
    </source>
</evidence>
<dbReference type="GO" id="GO:0006418">
    <property type="term" value="P:tRNA aminoacylation for protein translation"/>
    <property type="evidence" value="ECO:0007669"/>
    <property type="project" value="InterPro"/>
</dbReference>
<gene>
    <name evidence="6" type="ORF">BSL78_16621</name>
</gene>
<organism evidence="6 7">
    <name type="scientific">Stichopus japonicus</name>
    <name type="common">Sea cucumber</name>
    <dbReference type="NCBI Taxonomy" id="307972"/>
    <lineage>
        <taxon>Eukaryota</taxon>
        <taxon>Metazoa</taxon>
        <taxon>Echinodermata</taxon>
        <taxon>Eleutherozoa</taxon>
        <taxon>Echinozoa</taxon>
        <taxon>Holothuroidea</taxon>
        <taxon>Aspidochirotacea</taxon>
        <taxon>Aspidochirotida</taxon>
        <taxon>Stichopodidae</taxon>
        <taxon>Apostichopus</taxon>
    </lineage>
</organism>
<reference evidence="6 7" key="1">
    <citation type="journal article" date="2017" name="PLoS Biol.">
        <title>The sea cucumber genome provides insights into morphological evolution and visceral regeneration.</title>
        <authorList>
            <person name="Zhang X."/>
            <person name="Sun L."/>
            <person name="Yuan J."/>
            <person name="Sun Y."/>
            <person name="Gao Y."/>
            <person name="Zhang L."/>
            <person name="Li S."/>
            <person name="Dai H."/>
            <person name="Hamel J.F."/>
            <person name="Liu C."/>
            <person name="Yu Y."/>
            <person name="Liu S."/>
            <person name="Lin W."/>
            <person name="Guo K."/>
            <person name="Jin S."/>
            <person name="Xu P."/>
            <person name="Storey K.B."/>
            <person name="Huan P."/>
            <person name="Zhang T."/>
            <person name="Zhou Y."/>
            <person name="Zhang J."/>
            <person name="Lin C."/>
            <person name="Li X."/>
            <person name="Xing L."/>
            <person name="Huo D."/>
            <person name="Sun M."/>
            <person name="Wang L."/>
            <person name="Mercier A."/>
            <person name="Li F."/>
            <person name="Yang H."/>
            <person name="Xiang J."/>
        </authorList>
    </citation>
    <scope>NUCLEOTIDE SEQUENCE [LARGE SCALE GENOMIC DNA]</scope>
    <source>
        <strain evidence="6">Shaxun</strain>
        <tissue evidence="6">Muscle</tissue>
    </source>
</reference>
<evidence type="ECO:0000259" key="5">
    <source>
        <dbReference type="Pfam" id="PF00152"/>
    </source>
</evidence>
<dbReference type="InterPro" id="IPR004364">
    <property type="entry name" value="Aa-tRNA-synt_II"/>
</dbReference>
<comment type="caution">
    <text evidence="6">The sequence shown here is derived from an EMBL/GenBank/DDBJ whole genome shotgun (WGS) entry which is preliminary data.</text>
</comment>
<accession>A0A2G8KER9</accession>
<keyword evidence="7" id="KW-1185">Reference proteome</keyword>
<evidence type="ECO:0000313" key="7">
    <source>
        <dbReference type="Proteomes" id="UP000230750"/>
    </source>
</evidence>
<evidence type="ECO:0000256" key="2">
    <source>
        <dbReference type="ARBA" id="ARBA00022741"/>
    </source>
</evidence>
<dbReference type="OrthoDB" id="439710at2759"/>
<keyword evidence="4" id="KW-0648">Protein biosynthesis</keyword>
<feature type="domain" description="Aminoacyl-tRNA synthetase class II (D/K/N)" evidence="5">
    <location>
        <begin position="18"/>
        <end position="80"/>
    </location>
</feature>
<dbReference type="GO" id="GO:0004812">
    <property type="term" value="F:aminoacyl-tRNA ligase activity"/>
    <property type="evidence" value="ECO:0007669"/>
    <property type="project" value="InterPro"/>
</dbReference>
<dbReference type="InterPro" id="IPR045864">
    <property type="entry name" value="aa-tRNA-synth_II/BPL/LPL"/>
</dbReference>
<evidence type="ECO:0000256" key="4">
    <source>
        <dbReference type="ARBA" id="ARBA00022917"/>
    </source>
</evidence>
<dbReference type="STRING" id="307972.A0A2G8KER9"/>
<dbReference type="AlphaFoldDB" id="A0A2G8KER9"/>
<name>A0A2G8KER9_STIJA</name>
<dbReference type="InterPro" id="IPR004115">
    <property type="entry name" value="GAD-like_sf"/>
</dbReference>
<dbReference type="Gene3D" id="3.30.1360.30">
    <property type="entry name" value="GAD-like domain"/>
    <property type="match status" value="1"/>
</dbReference>
<dbReference type="Pfam" id="PF00152">
    <property type="entry name" value="tRNA-synt_2"/>
    <property type="match status" value="1"/>
</dbReference>
<dbReference type="SUPFAM" id="SSF55681">
    <property type="entry name" value="Class II aaRS and biotin synthetases"/>
    <property type="match status" value="1"/>
</dbReference>
<sequence>MTVANEASKMSEGKKADKIDIEMSFVDKESIYQLIEGLMRYVWPRELPSISDSFPRITYSDAMNQYGTDKPDTRFDMKLVDVTSILKDCGLAIFSSSSPDFCIKAIRCPLGVFLKALTYSTVL</sequence>
<keyword evidence="1 6" id="KW-0436">Ligase</keyword>
<dbReference type="Proteomes" id="UP000230750">
    <property type="component" value="Unassembled WGS sequence"/>
</dbReference>
<proteinExistence type="predicted"/>
<keyword evidence="2" id="KW-0547">Nucleotide-binding</keyword>
<dbReference type="Gene3D" id="3.30.930.10">
    <property type="entry name" value="Bira Bifunctional Protein, Domain 2"/>
    <property type="match status" value="1"/>
</dbReference>
<dbReference type="GO" id="GO:0005524">
    <property type="term" value="F:ATP binding"/>
    <property type="evidence" value="ECO:0007669"/>
    <property type="project" value="UniProtKB-KW"/>
</dbReference>
<protein>
    <submittedName>
        <fullName evidence="6">Putative aspartate--tRNA ligase, mitochondrial</fullName>
    </submittedName>
</protein>
<evidence type="ECO:0000256" key="3">
    <source>
        <dbReference type="ARBA" id="ARBA00022840"/>
    </source>
</evidence>